<evidence type="ECO:0000313" key="2">
    <source>
        <dbReference type="Proteomes" id="UP000805649"/>
    </source>
</evidence>
<reference evidence="1 2" key="1">
    <citation type="journal article" date="2020" name="Phytopathology">
        <title>Genome Sequence Resources of Colletotrichum truncatum, C. plurivorum, C. musicola, and C. sojae: Four Species Pathogenic to Soybean (Glycine max).</title>
        <authorList>
            <person name="Rogerio F."/>
            <person name="Boufleur T.R."/>
            <person name="Ciampi-Guillardi M."/>
            <person name="Sukno S.A."/>
            <person name="Thon M.R."/>
            <person name="Massola Junior N.S."/>
            <person name="Baroncelli R."/>
        </authorList>
    </citation>
    <scope>NUCLEOTIDE SEQUENCE [LARGE SCALE GENOMIC DNA]</scope>
    <source>
        <strain evidence="1 2">CMES1059</strain>
    </source>
</reference>
<name>A0ACC3YJZ7_COLTU</name>
<evidence type="ECO:0000313" key="1">
    <source>
        <dbReference type="EMBL" id="KAL0932228.1"/>
    </source>
</evidence>
<accession>A0ACC3YJZ7</accession>
<gene>
    <name evidence="1" type="ORF">CTRU02_213181</name>
</gene>
<organism evidence="1 2">
    <name type="scientific">Colletotrichum truncatum</name>
    <name type="common">Anthracnose fungus</name>
    <name type="synonym">Colletotrichum capsici</name>
    <dbReference type="NCBI Taxonomy" id="5467"/>
    <lineage>
        <taxon>Eukaryota</taxon>
        <taxon>Fungi</taxon>
        <taxon>Dikarya</taxon>
        <taxon>Ascomycota</taxon>
        <taxon>Pezizomycotina</taxon>
        <taxon>Sordariomycetes</taxon>
        <taxon>Hypocreomycetidae</taxon>
        <taxon>Glomerellales</taxon>
        <taxon>Glomerellaceae</taxon>
        <taxon>Colletotrichum</taxon>
        <taxon>Colletotrichum truncatum species complex</taxon>
    </lineage>
</organism>
<dbReference type="EMBL" id="VUJX02000009">
    <property type="protein sequence ID" value="KAL0932228.1"/>
    <property type="molecule type" value="Genomic_DNA"/>
</dbReference>
<protein>
    <submittedName>
        <fullName evidence="1">Uncharacterized protein</fullName>
    </submittedName>
</protein>
<proteinExistence type="predicted"/>
<sequence length="387" mass="42372">MASPPLPPGIDLDESRVSSIIGALSFTWALAAVVVSLRFLARRLQANKICLEDWLITAALAAAAVHVFTSIGYMIPHGTGKHLWVAPPSATKAWAVGLFISELAYTATLSTVKWSTLALYWRIFNTRRSIRFFIWTMFGIVLAWFVAVILVTIFQCLPVHAFWARYDPVSPMSPDQFHCGVDVKMFFKGNSIPNIITDALVIALPIPYIWQLQLHKAQKLALAFIFALGIFVTIVSVVRLYVILSVDLTSPDITWNFIDTIIWTNVEANTAIICACLPTLKPLLTLALSGKLKSSANPSFPNSSSNYMLKDRSKPTSSRVGNVGGSTAAQKGPNSRPFDDERPFTRLSEQGSSIGNDEGDSGNELGDVVRAKGILVTREVEVNGTSK</sequence>
<comment type="caution">
    <text evidence="1">The sequence shown here is derived from an EMBL/GenBank/DDBJ whole genome shotgun (WGS) entry which is preliminary data.</text>
</comment>
<dbReference type="Proteomes" id="UP000805649">
    <property type="component" value="Unassembled WGS sequence"/>
</dbReference>
<keyword evidence="2" id="KW-1185">Reference proteome</keyword>